<evidence type="ECO:0000313" key="2">
    <source>
        <dbReference type="EMBL" id="KAK2566965.1"/>
    </source>
</evidence>
<dbReference type="AlphaFoldDB" id="A0AAD9QTT9"/>
<dbReference type="InterPro" id="IPR013218">
    <property type="entry name" value="Dsn1/Mis13"/>
</dbReference>
<feature type="compositionally biased region" description="Basic residues" evidence="1">
    <location>
        <begin position="51"/>
        <end position="65"/>
    </location>
</feature>
<reference evidence="2" key="1">
    <citation type="journal article" date="2023" name="G3 (Bethesda)">
        <title>Whole genome assembly and annotation of the endangered Caribbean coral Acropora cervicornis.</title>
        <authorList>
            <person name="Selwyn J.D."/>
            <person name="Vollmer S.V."/>
        </authorList>
    </citation>
    <scope>NUCLEOTIDE SEQUENCE</scope>
    <source>
        <strain evidence="2">K2</strain>
    </source>
</reference>
<feature type="compositionally biased region" description="Polar residues" evidence="1">
    <location>
        <begin position="1"/>
        <end position="11"/>
    </location>
</feature>
<dbReference type="GO" id="GO:0000444">
    <property type="term" value="C:MIS12/MIND type complex"/>
    <property type="evidence" value="ECO:0007669"/>
    <property type="project" value="InterPro"/>
</dbReference>
<accession>A0AAD9QTT9</accession>
<dbReference type="Proteomes" id="UP001249851">
    <property type="component" value="Unassembled WGS sequence"/>
</dbReference>
<dbReference type="Pfam" id="PF08202">
    <property type="entry name" value="MIS13"/>
    <property type="match status" value="1"/>
</dbReference>
<dbReference type="PANTHER" id="PTHR14778:SF2">
    <property type="entry name" value="KINETOCHORE-ASSOCIATED PROTEIN DSN1 HOMOLOG"/>
    <property type="match status" value="1"/>
</dbReference>
<dbReference type="GO" id="GO:0007059">
    <property type="term" value="P:chromosome segregation"/>
    <property type="evidence" value="ECO:0007669"/>
    <property type="project" value="InterPro"/>
</dbReference>
<dbReference type="GO" id="GO:0051301">
    <property type="term" value="P:cell division"/>
    <property type="evidence" value="ECO:0007669"/>
    <property type="project" value="InterPro"/>
</dbReference>
<organism evidence="2 3">
    <name type="scientific">Acropora cervicornis</name>
    <name type="common">Staghorn coral</name>
    <dbReference type="NCBI Taxonomy" id="6130"/>
    <lineage>
        <taxon>Eukaryota</taxon>
        <taxon>Metazoa</taxon>
        <taxon>Cnidaria</taxon>
        <taxon>Anthozoa</taxon>
        <taxon>Hexacorallia</taxon>
        <taxon>Scleractinia</taxon>
        <taxon>Astrocoeniina</taxon>
        <taxon>Acroporidae</taxon>
        <taxon>Acropora</taxon>
    </lineage>
</organism>
<feature type="compositionally biased region" description="Basic residues" evidence="1">
    <location>
        <begin position="33"/>
        <end position="42"/>
    </location>
</feature>
<sequence>MASVTKQLSSSRKSKRNEDVQEDNLEAGFKFSRQSRYRKVPPKKGSDGKSARKKRRSSFAQGRKKCKSLAFSSVPLKKAVLYKEIPVDLPTDERLKKLFDACIKNAIEKLETNSSEFNIDGITNFNEEAKEVFSHLKTLITESSVVSDAFKPTSSEVKKIPNPKNRELDSKLASLVSATERWKTESQQWDKLLEFHKESEAKSERKLQATDAQIAERCPDFLSPEQDHLLSEKPSLKGLSERVDKLKQQTFLQLDTVVRAVDTLQEYQEAVSRLLSTNIKTFAKKTFEPPNQTATPRTVIPRLLKRH</sequence>
<gene>
    <name evidence="2" type="ORF">P5673_008727</name>
</gene>
<proteinExistence type="predicted"/>
<reference evidence="2" key="2">
    <citation type="journal article" date="2023" name="Science">
        <title>Genomic signatures of disease resistance in endangered staghorn corals.</title>
        <authorList>
            <person name="Vollmer S.V."/>
            <person name="Selwyn J.D."/>
            <person name="Despard B.A."/>
            <person name="Roesel C.L."/>
        </authorList>
    </citation>
    <scope>NUCLEOTIDE SEQUENCE</scope>
    <source>
        <strain evidence="2">K2</strain>
    </source>
</reference>
<dbReference type="PANTHER" id="PTHR14778">
    <property type="entry name" value="KINETOCHORE-ASSOCIATED PROTEIN DSN1 HOMOLOG"/>
    <property type="match status" value="1"/>
</dbReference>
<name>A0AAD9QTT9_ACRCE</name>
<protein>
    <submittedName>
        <fullName evidence="2">Uncharacterized protein</fullName>
    </submittedName>
</protein>
<evidence type="ECO:0000256" key="1">
    <source>
        <dbReference type="SAM" id="MobiDB-lite"/>
    </source>
</evidence>
<feature type="region of interest" description="Disordered" evidence="1">
    <location>
        <begin position="1"/>
        <end position="65"/>
    </location>
</feature>
<evidence type="ECO:0000313" key="3">
    <source>
        <dbReference type="Proteomes" id="UP001249851"/>
    </source>
</evidence>
<dbReference type="EMBL" id="JARQWQ010000015">
    <property type="protein sequence ID" value="KAK2566965.1"/>
    <property type="molecule type" value="Genomic_DNA"/>
</dbReference>
<comment type="caution">
    <text evidence="2">The sequence shown here is derived from an EMBL/GenBank/DDBJ whole genome shotgun (WGS) entry which is preliminary data.</text>
</comment>
<keyword evidence="3" id="KW-1185">Reference proteome</keyword>